<reference evidence="9" key="2">
    <citation type="submission" date="2025-09" db="UniProtKB">
        <authorList>
            <consortium name="Ensembl"/>
        </authorList>
    </citation>
    <scope>IDENTIFICATION</scope>
</reference>
<dbReference type="AlphaFoldDB" id="A0A674E3Y2"/>
<dbReference type="PANTHER" id="PTHR13455">
    <property type="entry name" value="TRANSCRIPTIONAL REPRESSOR P66-RELATED"/>
    <property type="match status" value="1"/>
</dbReference>
<dbReference type="PROSITE" id="PS50114">
    <property type="entry name" value="GATA_ZN_FINGER_2"/>
    <property type="match status" value="1"/>
</dbReference>
<sequence>MERMSEEALRLNLLKRGLETSEEREEALAKRLKMEGHEAMERLKMLALLKRKDLAALEGAAVAAGSLDGGKGGLGGSHHHQSMLAGAAAAYEEKMNGRLGGHGGPSKNGKENMVDEPVDFSARRGDVDRERHTPSPDVIILSDNEASSPRGTPHPEERLHQANLEIFKGKTGEERQQMIKALREELRLEEARLVLLKKLRQSQIQKENVVQKGHTVIRSGANASLPPMMMSQRVIAPNPSQLHGQRMPSKPGMGRSSTGSMSNISYQQATSQQVAASQRSGSSAIYMNLAHMQAAGAGGVGGVGMGGSGMGAVSPSTISSGTGGGGSSGVSSLADQASSQAAAKLALRKQLEKTLLEIPPPKPPAPLLHFLPSAANSEFIYMVGLEEVVQSVIDSQGKLRGTLSRMEPFFCGQCRIDFTPHWKQEKGGRILCEQCMTSNQKKALKAEHTNRLKNAFVKALQQEQEIEQRLQQQAALSPSTAPTVPNVSKAETMIRHHALRQAPQPQASMQRGLSSSARGVLSNFAQASQLSVASGLLGMTGKQRCGGGGGSGSGGGGSSRIQHDGRRQIYNIPGLNIAYLNQGGVGAHKGSSLADRQREYLLDMIPPRSISQSINGQK</sequence>
<gene>
    <name evidence="9" type="primary">GATAD2B</name>
    <name evidence="9" type="synonym">LOC115173688</name>
</gene>
<accession>A0A674E3Y2</accession>
<evidence type="ECO:0000313" key="10">
    <source>
        <dbReference type="Proteomes" id="UP000472277"/>
    </source>
</evidence>
<dbReference type="GO" id="GO:0008270">
    <property type="term" value="F:zinc ion binding"/>
    <property type="evidence" value="ECO:0007669"/>
    <property type="project" value="UniProtKB-KW"/>
</dbReference>
<dbReference type="InterPro" id="IPR040386">
    <property type="entry name" value="P66"/>
</dbReference>
<dbReference type="GO" id="GO:0000122">
    <property type="term" value="P:negative regulation of transcription by RNA polymerase II"/>
    <property type="evidence" value="ECO:0007669"/>
    <property type="project" value="InterPro"/>
</dbReference>
<keyword evidence="6" id="KW-0863">Zinc-finger</keyword>
<dbReference type="Ensembl" id="ENSSTUT00000109944.1">
    <property type="protein sequence ID" value="ENSSTUP00000102526.1"/>
    <property type="gene ID" value="ENSSTUG00000045810.1"/>
</dbReference>
<feature type="region of interest" description="Disordered" evidence="7">
    <location>
        <begin position="239"/>
        <end position="261"/>
    </location>
</feature>
<feature type="domain" description="GATA-type" evidence="8">
    <location>
        <begin position="405"/>
        <end position="435"/>
    </location>
</feature>
<dbReference type="PANTHER" id="PTHR13455:SF4">
    <property type="entry name" value="TRANSCRIPTIONAL REPRESSOR P66-BETA"/>
    <property type="match status" value="1"/>
</dbReference>
<organism evidence="9 10">
    <name type="scientific">Salmo trutta</name>
    <name type="common">Brown trout</name>
    <dbReference type="NCBI Taxonomy" id="8032"/>
    <lineage>
        <taxon>Eukaryota</taxon>
        <taxon>Metazoa</taxon>
        <taxon>Chordata</taxon>
        <taxon>Craniata</taxon>
        <taxon>Vertebrata</taxon>
        <taxon>Euteleostomi</taxon>
        <taxon>Actinopterygii</taxon>
        <taxon>Neopterygii</taxon>
        <taxon>Teleostei</taxon>
        <taxon>Protacanthopterygii</taxon>
        <taxon>Salmoniformes</taxon>
        <taxon>Salmonidae</taxon>
        <taxon>Salmoninae</taxon>
        <taxon>Salmo</taxon>
    </lineage>
</organism>
<evidence type="ECO:0000256" key="5">
    <source>
        <dbReference type="ARBA" id="ARBA00023242"/>
    </source>
</evidence>
<dbReference type="GO" id="GO:0016581">
    <property type="term" value="C:NuRD complex"/>
    <property type="evidence" value="ECO:0007669"/>
    <property type="project" value="TreeGrafter"/>
</dbReference>
<dbReference type="InterPro" id="IPR000679">
    <property type="entry name" value="Znf_GATA"/>
</dbReference>
<dbReference type="Pfam" id="PF16563">
    <property type="entry name" value="P66_CC"/>
    <property type="match status" value="1"/>
</dbReference>
<keyword evidence="3" id="KW-0175">Coiled coil</keyword>
<evidence type="ECO:0000313" key="9">
    <source>
        <dbReference type="Ensembl" id="ENSSTUP00000102526.1"/>
    </source>
</evidence>
<name>A0A674E3Y2_SALTR</name>
<keyword evidence="6" id="KW-0479">Metal-binding</keyword>
<dbReference type="InterPro" id="IPR032346">
    <property type="entry name" value="P66_CC"/>
</dbReference>
<dbReference type="Pfam" id="PF00320">
    <property type="entry name" value="GATA"/>
    <property type="match status" value="1"/>
</dbReference>
<dbReference type="GeneTree" id="ENSGT00390000004097"/>
<keyword evidence="2" id="KW-0805">Transcription regulation</keyword>
<reference evidence="9" key="1">
    <citation type="submission" date="2025-08" db="UniProtKB">
        <authorList>
            <consortium name="Ensembl"/>
        </authorList>
    </citation>
    <scope>IDENTIFICATION</scope>
</reference>
<dbReference type="Proteomes" id="UP000472277">
    <property type="component" value="Chromosome 34"/>
</dbReference>
<evidence type="ECO:0000256" key="4">
    <source>
        <dbReference type="ARBA" id="ARBA00023163"/>
    </source>
</evidence>
<evidence type="ECO:0000256" key="6">
    <source>
        <dbReference type="PROSITE-ProRule" id="PRU00094"/>
    </source>
</evidence>
<keyword evidence="10" id="KW-1185">Reference proteome</keyword>
<dbReference type="GO" id="GO:0043565">
    <property type="term" value="F:sequence-specific DNA binding"/>
    <property type="evidence" value="ECO:0007669"/>
    <property type="project" value="InterPro"/>
</dbReference>
<proteinExistence type="predicted"/>
<keyword evidence="5" id="KW-0539">Nucleus</keyword>
<evidence type="ECO:0000256" key="2">
    <source>
        <dbReference type="ARBA" id="ARBA00023015"/>
    </source>
</evidence>
<evidence type="ECO:0000256" key="1">
    <source>
        <dbReference type="ARBA" id="ARBA00004123"/>
    </source>
</evidence>
<keyword evidence="6" id="KW-0862">Zinc</keyword>
<keyword evidence="4" id="KW-0804">Transcription</keyword>
<evidence type="ECO:0000256" key="7">
    <source>
        <dbReference type="SAM" id="MobiDB-lite"/>
    </source>
</evidence>
<dbReference type="Gene3D" id="6.10.250.1650">
    <property type="match status" value="1"/>
</dbReference>
<evidence type="ECO:0000259" key="8">
    <source>
        <dbReference type="PROSITE" id="PS50114"/>
    </source>
</evidence>
<protein>
    <submittedName>
        <fullName evidence="9">GATA zinc finger domain containing 2B</fullName>
    </submittedName>
</protein>
<comment type="subcellular location">
    <subcellularLocation>
        <location evidence="1">Nucleus</location>
    </subcellularLocation>
</comment>
<evidence type="ECO:0000256" key="3">
    <source>
        <dbReference type="ARBA" id="ARBA00023054"/>
    </source>
</evidence>